<feature type="region of interest" description="Disordered" evidence="2">
    <location>
        <begin position="430"/>
        <end position="450"/>
    </location>
</feature>
<protein>
    <submittedName>
        <fullName evidence="4">Zf-CCHC domain-containing protein/UBN2 domain-containing protein</fullName>
    </submittedName>
</protein>
<feature type="region of interest" description="Disordered" evidence="2">
    <location>
        <begin position="263"/>
        <end position="286"/>
    </location>
</feature>
<proteinExistence type="predicted"/>
<organism evidence="4">
    <name type="scientific">Tanacetum cinerariifolium</name>
    <name type="common">Dalmatian daisy</name>
    <name type="synonym">Chrysanthemum cinerariifolium</name>
    <dbReference type="NCBI Taxonomy" id="118510"/>
    <lineage>
        <taxon>Eukaryota</taxon>
        <taxon>Viridiplantae</taxon>
        <taxon>Streptophyta</taxon>
        <taxon>Embryophyta</taxon>
        <taxon>Tracheophyta</taxon>
        <taxon>Spermatophyta</taxon>
        <taxon>Magnoliopsida</taxon>
        <taxon>eudicotyledons</taxon>
        <taxon>Gunneridae</taxon>
        <taxon>Pentapetalae</taxon>
        <taxon>asterids</taxon>
        <taxon>campanulids</taxon>
        <taxon>Asterales</taxon>
        <taxon>Asteraceae</taxon>
        <taxon>Asteroideae</taxon>
        <taxon>Anthemideae</taxon>
        <taxon>Anthemidinae</taxon>
        <taxon>Tanacetum</taxon>
    </lineage>
</organism>
<evidence type="ECO:0000256" key="1">
    <source>
        <dbReference type="PROSITE-ProRule" id="PRU00047"/>
    </source>
</evidence>
<feature type="domain" description="CCHC-type" evidence="3">
    <location>
        <begin position="494"/>
        <end position="511"/>
    </location>
</feature>
<dbReference type="EMBL" id="BKCJ010003421">
    <property type="protein sequence ID" value="GEU54987.1"/>
    <property type="molecule type" value="Genomic_DNA"/>
</dbReference>
<dbReference type="GO" id="GO:0008270">
    <property type="term" value="F:zinc ion binding"/>
    <property type="evidence" value="ECO:0007669"/>
    <property type="project" value="UniProtKB-KW"/>
</dbReference>
<dbReference type="AlphaFoldDB" id="A0A6L2L2C7"/>
<feature type="compositionally biased region" description="Acidic residues" evidence="2">
    <location>
        <begin position="439"/>
        <end position="450"/>
    </location>
</feature>
<gene>
    <name evidence="4" type="ORF">Tci_026965</name>
</gene>
<dbReference type="InterPro" id="IPR001878">
    <property type="entry name" value="Znf_CCHC"/>
</dbReference>
<accession>A0A6L2L2C7</accession>
<evidence type="ECO:0000259" key="3">
    <source>
        <dbReference type="PROSITE" id="PS50158"/>
    </source>
</evidence>
<keyword evidence="1" id="KW-0862">Zinc</keyword>
<evidence type="ECO:0000313" key="4">
    <source>
        <dbReference type="EMBL" id="GEU54987.1"/>
    </source>
</evidence>
<sequence>MILTLWSPVIIAYDKDVALRVSHSRPQRQQFYRAMINKELVVRQVDHKLYKFKEGEFLDLHLNDIEDMMLLSAQNKLFNLDGNVIMDFITALKMFTRGIIVKNRVEDVQLGFESYQQKINLTKPQRTCQHISIKESYTPNYDPPGIIYEDKSKKKRLMRLDEIHKFCDGTLQSVRKILRERLLTFKFGYNKAIPLREWTEKDKRCTSIMVNKIDDLLFKRRVLRSLEVLWDRTRKNIQCSKKRALAVLKSEAWPLRYEMDQRVDSRQNHDTSSRSRNDTHVEDADSKLINDKEPLVEVHLTVEHNVLANEQQHVKQPEFNNEGRVDQDAKQSSWCLFVLGLSGEGSGGGVRVEEKAGKKEGVVLRGWRENLEFLKALHPKWRAKVMAIEESKDLTSLSLDELIRNLKVYEVIIKKDSEIVKGKKEQSRSLALKAKKESSDEDSSTSDSEDEEYVMAVRDFKNFFKRQGRFLRQPRDERKLFQRSKDDKNGKIERKCFRCGDPNHLIGECQNHKQKL</sequence>
<keyword evidence="1" id="KW-0479">Metal-binding</keyword>
<keyword evidence="1" id="KW-0863">Zinc-finger</keyword>
<dbReference type="GO" id="GO:0003676">
    <property type="term" value="F:nucleic acid binding"/>
    <property type="evidence" value="ECO:0007669"/>
    <property type="project" value="InterPro"/>
</dbReference>
<comment type="caution">
    <text evidence="4">The sequence shown here is derived from an EMBL/GenBank/DDBJ whole genome shotgun (WGS) entry which is preliminary data.</text>
</comment>
<reference evidence="4" key="1">
    <citation type="journal article" date="2019" name="Sci. Rep.">
        <title>Draft genome of Tanacetum cinerariifolium, the natural source of mosquito coil.</title>
        <authorList>
            <person name="Yamashiro T."/>
            <person name="Shiraishi A."/>
            <person name="Satake H."/>
            <person name="Nakayama K."/>
        </authorList>
    </citation>
    <scope>NUCLEOTIDE SEQUENCE</scope>
</reference>
<name>A0A6L2L2C7_TANCI</name>
<dbReference type="PROSITE" id="PS50158">
    <property type="entry name" value="ZF_CCHC"/>
    <property type="match status" value="1"/>
</dbReference>
<evidence type="ECO:0000256" key="2">
    <source>
        <dbReference type="SAM" id="MobiDB-lite"/>
    </source>
</evidence>